<evidence type="ECO:0000256" key="3">
    <source>
        <dbReference type="ARBA" id="ARBA00022692"/>
    </source>
</evidence>
<keyword evidence="9" id="KW-1185">Reference proteome</keyword>
<evidence type="ECO:0000256" key="5">
    <source>
        <dbReference type="ARBA" id="ARBA00023136"/>
    </source>
</evidence>
<dbReference type="InterPro" id="IPR050445">
    <property type="entry name" value="Bact_polysacc_biosynth/exp"/>
</dbReference>
<dbReference type="PANTHER" id="PTHR32309:SF13">
    <property type="entry name" value="FERRIC ENTEROBACTIN TRANSPORT PROTEIN FEPE"/>
    <property type="match status" value="1"/>
</dbReference>
<protein>
    <submittedName>
        <fullName evidence="8">Wzz/FepE/Etk N-terminal domain-containing protein</fullName>
    </submittedName>
</protein>
<keyword evidence="4 6" id="KW-1133">Transmembrane helix</keyword>
<evidence type="ECO:0000256" key="2">
    <source>
        <dbReference type="ARBA" id="ARBA00022475"/>
    </source>
</evidence>
<evidence type="ECO:0000256" key="1">
    <source>
        <dbReference type="ARBA" id="ARBA00004651"/>
    </source>
</evidence>
<evidence type="ECO:0000256" key="4">
    <source>
        <dbReference type="ARBA" id="ARBA00022989"/>
    </source>
</evidence>
<gene>
    <name evidence="8" type="ORF">NE630_09535</name>
</gene>
<name>A0AAW5K696_9BACT</name>
<dbReference type="AlphaFoldDB" id="A0AAW5K696"/>
<dbReference type="RefSeq" id="WP_256182003.1">
    <property type="nucleotide sequence ID" value="NZ_JANFYT010000018.1"/>
</dbReference>
<feature type="transmembrane region" description="Helical" evidence="6">
    <location>
        <begin position="249"/>
        <end position="271"/>
    </location>
</feature>
<evidence type="ECO:0000313" key="9">
    <source>
        <dbReference type="Proteomes" id="UP001205919"/>
    </source>
</evidence>
<keyword evidence="3 6" id="KW-0812">Transmembrane</keyword>
<evidence type="ECO:0000313" key="8">
    <source>
        <dbReference type="EMBL" id="MCQ4814669.1"/>
    </source>
</evidence>
<evidence type="ECO:0000259" key="7">
    <source>
        <dbReference type="Pfam" id="PF02706"/>
    </source>
</evidence>
<dbReference type="EMBL" id="JANFYT010000018">
    <property type="protein sequence ID" value="MCQ4814669.1"/>
    <property type="molecule type" value="Genomic_DNA"/>
</dbReference>
<reference evidence="8 9" key="1">
    <citation type="submission" date="2022-06" db="EMBL/GenBank/DDBJ databases">
        <title>Isolation of gut microbiota from human fecal samples.</title>
        <authorList>
            <person name="Pamer E.G."/>
            <person name="Barat B."/>
            <person name="Waligurski E."/>
            <person name="Medina S."/>
            <person name="Paddock L."/>
            <person name="Mostad J."/>
        </authorList>
    </citation>
    <scope>NUCLEOTIDE SEQUENCE [LARGE SCALE GENOMIC DNA]</scope>
    <source>
        <strain evidence="8 9">DFI.9.90</strain>
    </source>
</reference>
<keyword evidence="5 6" id="KW-0472">Membrane</keyword>
<evidence type="ECO:0000256" key="6">
    <source>
        <dbReference type="SAM" id="Phobius"/>
    </source>
</evidence>
<organism evidence="8 9">
    <name type="scientific">Cloacibacillus evryensis</name>
    <dbReference type="NCBI Taxonomy" id="508460"/>
    <lineage>
        <taxon>Bacteria</taxon>
        <taxon>Thermotogati</taxon>
        <taxon>Synergistota</taxon>
        <taxon>Synergistia</taxon>
        <taxon>Synergistales</taxon>
        <taxon>Synergistaceae</taxon>
        <taxon>Cloacibacillus</taxon>
    </lineage>
</organism>
<dbReference type="GO" id="GO:0004713">
    <property type="term" value="F:protein tyrosine kinase activity"/>
    <property type="evidence" value="ECO:0007669"/>
    <property type="project" value="TreeGrafter"/>
</dbReference>
<dbReference type="InterPro" id="IPR003856">
    <property type="entry name" value="LPS_length_determ_N"/>
</dbReference>
<dbReference type="PANTHER" id="PTHR32309">
    <property type="entry name" value="TYROSINE-PROTEIN KINASE"/>
    <property type="match status" value="1"/>
</dbReference>
<dbReference type="GO" id="GO:0005886">
    <property type="term" value="C:plasma membrane"/>
    <property type="evidence" value="ECO:0007669"/>
    <property type="project" value="UniProtKB-SubCell"/>
</dbReference>
<accession>A0AAW5K696</accession>
<dbReference type="Pfam" id="PF02706">
    <property type="entry name" value="Wzz"/>
    <property type="match status" value="1"/>
</dbReference>
<keyword evidence="2" id="KW-1003">Cell membrane</keyword>
<feature type="domain" description="Polysaccharide chain length determinant N-terminal" evidence="7">
    <location>
        <begin position="16"/>
        <end position="101"/>
    </location>
</feature>
<sequence>MDNYKNMEMLPEDDGDEMSMLDILIVLAEQKRLIAAATILFALAGLAYAIFFTVPKYSSEVQMMPISSNVIDKGEFSVYMPANIVNGIIVSNAMMDAVIDEFKLMNKDGKAVSKIAARRELEKDIKVDADKNGVVTLEVKADAPDKAMKIADFIYEKTNAALQKMGVSAAITDKNVFLEKTIKDKFDEIQKLETPQNDTSKMASVLELYTIISQYDENKKIKDKSPVVLQLISPASIPDEKAPQGRGKIVALSTLLGLFCAVTLAFARHFWKSCENDPVTAQKKALLKKLIGFKKV</sequence>
<comment type="caution">
    <text evidence="8">The sequence shown here is derived from an EMBL/GenBank/DDBJ whole genome shotgun (WGS) entry which is preliminary data.</text>
</comment>
<feature type="transmembrane region" description="Helical" evidence="6">
    <location>
        <begin position="33"/>
        <end position="54"/>
    </location>
</feature>
<dbReference type="Proteomes" id="UP001205919">
    <property type="component" value="Unassembled WGS sequence"/>
</dbReference>
<comment type="subcellular location">
    <subcellularLocation>
        <location evidence="1">Cell membrane</location>
        <topology evidence="1">Multi-pass membrane protein</topology>
    </subcellularLocation>
</comment>
<proteinExistence type="predicted"/>